<dbReference type="SMART" id="SM00347">
    <property type="entry name" value="HTH_MARR"/>
    <property type="match status" value="1"/>
</dbReference>
<proteinExistence type="predicted"/>
<dbReference type="AlphaFoldDB" id="A0AA96LRX6"/>
<dbReference type="Gene3D" id="1.10.10.10">
    <property type="entry name" value="Winged helix-like DNA-binding domain superfamily/Winged helix DNA-binding domain"/>
    <property type="match status" value="1"/>
</dbReference>
<dbReference type="Proteomes" id="UP001304650">
    <property type="component" value="Chromosome"/>
</dbReference>
<evidence type="ECO:0000313" key="6">
    <source>
        <dbReference type="Proteomes" id="UP001304650"/>
    </source>
</evidence>
<dbReference type="GO" id="GO:0003677">
    <property type="term" value="F:DNA binding"/>
    <property type="evidence" value="ECO:0007669"/>
    <property type="project" value="UniProtKB-KW"/>
</dbReference>
<evidence type="ECO:0000256" key="1">
    <source>
        <dbReference type="ARBA" id="ARBA00023015"/>
    </source>
</evidence>
<keyword evidence="2" id="KW-0238">DNA-binding</keyword>
<dbReference type="PRINTS" id="PR00598">
    <property type="entry name" value="HTHMARR"/>
</dbReference>
<keyword evidence="6" id="KW-1185">Reference proteome</keyword>
<name>A0AA96LRX6_9BACL</name>
<dbReference type="SUPFAM" id="SSF46785">
    <property type="entry name" value="Winged helix' DNA-binding domain"/>
    <property type="match status" value="1"/>
</dbReference>
<dbReference type="PANTHER" id="PTHR42756:SF1">
    <property type="entry name" value="TRANSCRIPTIONAL REPRESSOR OF EMRAB OPERON"/>
    <property type="match status" value="1"/>
</dbReference>
<evidence type="ECO:0000256" key="2">
    <source>
        <dbReference type="ARBA" id="ARBA00023125"/>
    </source>
</evidence>
<keyword evidence="3" id="KW-0804">Transcription</keyword>
<dbReference type="InterPro" id="IPR036390">
    <property type="entry name" value="WH_DNA-bd_sf"/>
</dbReference>
<feature type="domain" description="HTH marR-type" evidence="4">
    <location>
        <begin position="2"/>
        <end position="140"/>
    </location>
</feature>
<dbReference type="InterPro" id="IPR000835">
    <property type="entry name" value="HTH_MarR-typ"/>
</dbReference>
<sequence length="142" mass="15976">MEDELLAYTDRFRAAFELSHRKIVQAVLSEIDSELTAPQLFMLAMISKENSPKQSQLADRMGVKPSAITVMIDRLVQSGHVIRKHHEKDRRIVLVENTEAGAAVIKQATEVQKKVIARGLSQLSPDELPVFVSAFEKFISPY</sequence>
<gene>
    <name evidence="5" type="ORF">MJB10_21300</name>
</gene>
<dbReference type="Pfam" id="PF01047">
    <property type="entry name" value="MarR"/>
    <property type="match status" value="1"/>
</dbReference>
<evidence type="ECO:0000259" key="4">
    <source>
        <dbReference type="PROSITE" id="PS50995"/>
    </source>
</evidence>
<reference evidence="5" key="1">
    <citation type="submission" date="2022-02" db="EMBL/GenBank/DDBJ databases">
        <title>Paenibacillus sp. MBLB1832 Whole Genome Shotgun Sequencing.</title>
        <authorList>
            <person name="Hwang C.Y."/>
            <person name="Cho E.-S."/>
            <person name="Seo M.-J."/>
        </authorList>
    </citation>
    <scope>NUCLEOTIDE SEQUENCE</scope>
    <source>
        <strain evidence="5">MBLB1832</strain>
    </source>
</reference>
<protein>
    <submittedName>
        <fullName evidence="5">MarR family transcriptional regulator</fullName>
    </submittedName>
</protein>
<dbReference type="KEGG" id="proo:MJB10_21300"/>
<dbReference type="PANTHER" id="PTHR42756">
    <property type="entry name" value="TRANSCRIPTIONAL REGULATOR, MARR"/>
    <property type="match status" value="1"/>
</dbReference>
<dbReference type="RefSeq" id="WP_314798136.1">
    <property type="nucleotide sequence ID" value="NZ_CP130319.1"/>
</dbReference>
<dbReference type="EMBL" id="CP130319">
    <property type="protein sequence ID" value="WNR43615.1"/>
    <property type="molecule type" value="Genomic_DNA"/>
</dbReference>
<evidence type="ECO:0000313" key="5">
    <source>
        <dbReference type="EMBL" id="WNR43615.1"/>
    </source>
</evidence>
<evidence type="ECO:0000256" key="3">
    <source>
        <dbReference type="ARBA" id="ARBA00023163"/>
    </source>
</evidence>
<keyword evidence="1" id="KW-0805">Transcription regulation</keyword>
<dbReference type="PROSITE" id="PS50995">
    <property type="entry name" value="HTH_MARR_2"/>
    <property type="match status" value="1"/>
</dbReference>
<dbReference type="InterPro" id="IPR036388">
    <property type="entry name" value="WH-like_DNA-bd_sf"/>
</dbReference>
<accession>A0AA96LRX6</accession>
<dbReference type="GO" id="GO:0003700">
    <property type="term" value="F:DNA-binding transcription factor activity"/>
    <property type="evidence" value="ECO:0007669"/>
    <property type="project" value="InterPro"/>
</dbReference>
<organism evidence="5 6">
    <name type="scientific">Paenibacillus roseopurpureus</name>
    <dbReference type="NCBI Taxonomy" id="2918901"/>
    <lineage>
        <taxon>Bacteria</taxon>
        <taxon>Bacillati</taxon>
        <taxon>Bacillota</taxon>
        <taxon>Bacilli</taxon>
        <taxon>Bacillales</taxon>
        <taxon>Paenibacillaceae</taxon>
        <taxon>Paenibacillus</taxon>
    </lineage>
</organism>